<name>A0A9P6N8D6_9BASI</name>
<feature type="domain" description="Creatinase N-terminal" evidence="7">
    <location>
        <begin position="13"/>
        <end position="144"/>
    </location>
</feature>
<reference evidence="9" key="1">
    <citation type="submission" date="2013-11" db="EMBL/GenBank/DDBJ databases">
        <title>Genome sequence of the fusiform rust pathogen reveals effectors for host alternation and coevolution with pine.</title>
        <authorList>
            <consortium name="DOE Joint Genome Institute"/>
            <person name="Smith K."/>
            <person name="Pendleton A."/>
            <person name="Kubisiak T."/>
            <person name="Anderson C."/>
            <person name="Salamov A."/>
            <person name="Aerts A."/>
            <person name="Riley R."/>
            <person name="Clum A."/>
            <person name="Lindquist E."/>
            <person name="Ence D."/>
            <person name="Campbell M."/>
            <person name="Kronenberg Z."/>
            <person name="Feau N."/>
            <person name="Dhillon B."/>
            <person name="Hamelin R."/>
            <person name="Burleigh J."/>
            <person name="Smith J."/>
            <person name="Yandell M."/>
            <person name="Nelson C."/>
            <person name="Grigoriev I."/>
            <person name="Davis J."/>
        </authorList>
    </citation>
    <scope>NUCLEOTIDE SEQUENCE</scope>
    <source>
        <strain evidence="9">G11</strain>
    </source>
</reference>
<keyword evidence="10" id="KW-1185">Reference proteome</keyword>
<dbReference type="GO" id="GO:0070006">
    <property type="term" value="F:metalloaminopeptidase activity"/>
    <property type="evidence" value="ECO:0007669"/>
    <property type="project" value="InterPro"/>
</dbReference>
<evidence type="ECO:0000313" key="9">
    <source>
        <dbReference type="EMBL" id="KAG0141806.1"/>
    </source>
</evidence>
<dbReference type="Gene3D" id="3.40.350.10">
    <property type="entry name" value="Creatinase/prolidase N-terminal domain"/>
    <property type="match status" value="2"/>
</dbReference>
<evidence type="ECO:0000256" key="3">
    <source>
        <dbReference type="ARBA" id="ARBA00022723"/>
    </source>
</evidence>
<dbReference type="GO" id="GO:0005737">
    <property type="term" value="C:cytoplasm"/>
    <property type="evidence" value="ECO:0007669"/>
    <property type="project" value="UniProtKB-ARBA"/>
</dbReference>
<organism evidence="9 10">
    <name type="scientific">Cronartium quercuum f. sp. fusiforme G11</name>
    <dbReference type="NCBI Taxonomy" id="708437"/>
    <lineage>
        <taxon>Eukaryota</taxon>
        <taxon>Fungi</taxon>
        <taxon>Dikarya</taxon>
        <taxon>Basidiomycota</taxon>
        <taxon>Pucciniomycotina</taxon>
        <taxon>Pucciniomycetes</taxon>
        <taxon>Pucciniales</taxon>
        <taxon>Coleosporiaceae</taxon>
        <taxon>Cronartium</taxon>
    </lineage>
</organism>
<comment type="caution">
    <text evidence="9">The sequence shown here is derived from an EMBL/GenBank/DDBJ whole genome shotgun (WGS) entry which is preliminary data.</text>
</comment>
<dbReference type="InterPro" id="IPR032416">
    <property type="entry name" value="Peptidase_M24_C"/>
</dbReference>
<comment type="cofactor">
    <cofactor evidence="1">
        <name>Mn(2+)</name>
        <dbReference type="ChEBI" id="CHEBI:29035"/>
    </cofactor>
</comment>
<dbReference type="InterPro" id="IPR000994">
    <property type="entry name" value="Pept_M24"/>
</dbReference>
<comment type="similarity">
    <text evidence="2">Belongs to the peptidase M24B family.</text>
</comment>
<dbReference type="FunFam" id="3.90.230.10:FF:000007">
    <property type="entry name" value="Xaa-Pro aminopeptidase P"/>
    <property type="match status" value="1"/>
</dbReference>
<gene>
    <name evidence="9" type="ORF">CROQUDRAFT_51169</name>
</gene>
<sequence>MIGNYDRTKILLNLKKLMRQYEIDVYIVPTEDAHGSEYIAPTDARREFISGFTGSAGTALILSHQTQSLLFTDGRYFNQANKELDQTHWQLMKQGIEGVPTWQEYLIQLSFITKNEEGKSLRIGLDPTLVNVQDANNLINQIKPHSGQLISIRENLIDIIWGDKKPLRNKNPIILLSDEFTGQSSQTKIESVRTYINSTSKLDHVAGILISQLDEIAWLLNLRGSDISFNPVFFSYCWIGSKEGISLFISKEQINEEIEDYLEGLGIEIEDYESIWVIISNKSSLAIQDSLGGIEFIHSIRSPIQDLKSIKNEVEISGFRNAHIRDGAALVTYFAWLESHLSNSKSSQLTEYDAAIELESIRKKMGGEFYRGLSFETISSTGKNAAVIHYKPDQHHSDIIKKDQIYLCDSGAQYVDGTTDVTRTLHFGKPSAEEIRAFTRVLQGHIAIDRSIFPENTTGYLLDPFARQFLWKEGWDYRHGTGHGVGCFLNVHEGPQGLGTRMAYNEVGLKAGMTLSNEPGFYKDECFGIRIESVVVIKKMNTLHSFNDRDYLGFENFTLCPIQTKLIDLKLLDPAEIKWLNDYHRTVLEKLRPLLKDNHLALKWLEKECKAV</sequence>
<dbReference type="PANTHER" id="PTHR43763:SF6">
    <property type="entry name" value="XAA-PRO AMINOPEPTIDASE 1"/>
    <property type="match status" value="1"/>
</dbReference>
<dbReference type="Pfam" id="PF16188">
    <property type="entry name" value="Peptidase_M24_C"/>
    <property type="match status" value="1"/>
</dbReference>
<dbReference type="FunFam" id="3.40.350.10:FF:000003">
    <property type="entry name" value="Xaa-pro aminopeptidase P"/>
    <property type="match status" value="1"/>
</dbReference>
<dbReference type="Proteomes" id="UP000886653">
    <property type="component" value="Unassembled WGS sequence"/>
</dbReference>
<keyword evidence="3" id="KW-0479">Metal-binding</keyword>
<dbReference type="InterPro" id="IPR000587">
    <property type="entry name" value="Creatinase_N"/>
</dbReference>
<protein>
    <recommendedName>
        <fullName evidence="11">Metallopeptidase M24 family protein</fullName>
    </recommendedName>
</protein>
<dbReference type="CDD" id="cd01085">
    <property type="entry name" value="APP"/>
    <property type="match status" value="1"/>
</dbReference>
<dbReference type="Pfam" id="PF16189">
    <property type="entry name" value="Creatinase_N_2"/>
    <property type="match status" value="1"/>
</dbReference>
<evidence type="ECO:0000256" key="1">
    <source>
        <dbReference type="ARBA" id="ARBA00001936"/>
    </source>
</evidence>
<evidence type="ECO:0000259" key="7">
    <source>
        <dbReference type="Pfam" id="PF01321"/>
    </source>
</evidence>
<evidence type="ECO:0000259" key="8">
    <source>
        <dbReference type="Pfam" id="PF16188"/>
    </source>
</evidence>
<dbReference type="Pfam" id="PF00557">
    <property type="entry name" value="Peptidase_M24"/>
    <property type="match status" value="1"/>
</dbReference>
<keyword evidence="5" id="KW-0464">Manganese</keyword>
<dbReference type="SUPFAM" id="SSF55920">
    <property type="entry name" value="Creatinase/aminopeptidase"/>
    <property type="match status" value="1"/>
</dbReference>
<proteinExistence type="inferred from homology"/>
<dbReference type="Gene3D" id="3.90.230.10">
    <property type="entry name" value="Creatinase/methionine aminopeptidase superfamily"/>
    <property type="match status" value="1"/>
</dbReference>
<dbReference type="InterPro" id="IPR029149">
    <property type="entry name" value="Creatin/AminoP/Spt16_N"/>
</dbReference>
<dbReference type="PANTHER" id="PTHR43763">
    <property type="entry name" value="XAA-PRO AMINOPEPTIDASE 1"/>
    <property type="match status" value="1"/>
</dbReference>
<dbReference type="InterPro" id="IPR050422">
    <property type="entry name" value="X-Pro_aminopeptidase_P"/>
</dbReference>
<feature type="domain" description="Peptidase M24 C-terminal" evidence="8">
    <location>
        <begin position="551"/>
        <end position="611"/>
    </location>
</feature>
<accession>A0A9P6N8D6</accession>
<feature type="domain" description="Peptidase M24" evidence="6">
    <location>
        <begin position="319"/>
        <end position="538"/>
    </location>
</feature>
<dbReference type="GO" id="GO:0046872">
    <property type="term" value="F:metal ion binding"/>
    <property type="evidence" value="ECO:0007669"/>
    <property type="project" value="UniProtKB-KW"/>
</dbReference>
<evidence type="ECO:0000256" key="2">
    <source>
        <dbReference type="ARBA" id="ARBA00008766"/>
    </source>
</evidence>
<evidence type="ECO:0000313" key="10">
    <source>
        <dbReference type="Proteomes" id="UP000886653"/>
    </source>
</evidence>
<dbReference type="InterPro" id="IPR033740">
    <property type="entry name" value="Pept_M24B"/>
</dbReference>
<evidence type="ECO:0000256" key="4">
    <source>
        <dbReference type="ARBA" id="ARBA00022801"/>
    </source>
</evidence>
<dbReference type="OrthoDB" id="9995434at2759"/>
<dbReference type="AlphaFoldDB" id="A0A9P6N8D6"/>
<dbReference type="SUPFAM" id="SSF53092">
    <property type="entry name" value="Creatinase/prolidase N-terminal domain"/>
    <property type="match status" value="1"/>
</dbReference>
<dbReference type="Pfam" id="PF01321">
    <property type="entry name" value="Creatinase_N"/>
    <property type="match status" value="1"/>
</dbReference>
<evidence type="ECO:0000259" key="6">
    <source>
        <dbReference type="Pfam" id="PF00557"/>
    </source>
</evidence>
<keyword evidence="4" id="KW-0378">Hydrolase</keyword>
<evidence type="ECO:0008006" key="11">
    <source>
        <dbReference type="Google" id="ProtNLM"/>
    </source>
</evidence>
<evidence type="ECO:0000256" key="5">
    <source>
        <dbReference type="ARBA" id="ARBA00023211"/>
    </source>
</evidence>
<dbReference type="EMBL" id="MU167370">
    <property type="protein sequence ID" value="KAG0141806.1"/>
    <property type="molecule type" value="Genomic_DNA"/>
</dbReference>
<dbReference type="InterPro" id="IPR036005">
    <property type="entry name" value="Creatinase/aminopeptidase-like"/>
</dbReference>